<evidence type="ECO:0000313" key="1">
    <source>
        <dbReference type="EMBL" id="CDM38550.1"/>
    </source>
</evidence>
<keyword evidence="2" id="KW-1185">Reference proteome</keyword>
<name>W6QQ19_PENRF</name>
<evidence type="ECO:0000313" key="2">
    <source>
        <dbReference type="Proteomes" id="UP000030686"/>
    </source>
</evidence>
<organism evidence="1 2">
    <name type="scientific">Penicillium roqueforti (strain FM164)</name>
    <dbReference type="NCBI Taxonomy" id="1365484"/>
    <lineage>
        <taxon>Eukaryota</taxon>
        <taxon>Fungi</taxon>
        <taxon>Dikarya</taxon>
        <taxon>Ascomycota</taxon>
        <taxon>Pezizomycotina</taxon>
        <taxon>Eurotiomycetes</taxon>
        <taxon>Eurotiomycetidae</taxon>
        <taxon>Eurotiales</taxon>
        <taxon>Aspergillaceae</taxon>
        <taxon>Penicillium</taxon>
    </lineage>
</organism>
<dbReference type="AlphaFoldDB" id="W6QQ19"/>
<dbReference type="Proteomes" id="UP000030686">
    <property type="component" value="Unassembled WGS sequence"/>
</dbReference>
<dbReference type="OrthoDB" id="4411012at2759"/>
<reference evidence="1" key="1">
    <citation type="journal article" date="2014" name="Nat. Commun.">
        <title>Multiple recent horizontal transfers of a large genomic region in cheese making fungi.</title>
        <authorList>
            <person name="Cheeseman K."/>
            <person name="Ropars J."/>
            <person name="Renault P."/>
            <person name="Dupont J."/>
            <person name="Gouzy J."/>
            <person name="Branca A."/>
            <person name="Abraham A.L."/>
            <person name="Ceppi M."/>
            <person name="Conseiller E."/>
            <person name="Debuchy R."/>
            <person name="Malagnac F."/>
            <person name="Goarin A."/>
            <person name="Silar P."/>
            <person name="Lacoste S."/>
            <person name="Sallet E."/>
            <person name="Bensimon A."/>
            <person name="Giraud T."/>
            <person name="Brygoo Y."/>
        </authorList>
    </citation>
    <scope>NUCLEOTIDE SEQUENCE [LARGE SCALE GENOMIC DNA]</scope>
    <source>
        <strain evidence="1">FM164</strain>
    </source>
</reference>
<sequence length="98" mass="11569">MKLFETLLDIWLSIKDFLTLVDIENIINAGSILWKQIFKDTSWLEFALTFDRCSLVLIGHNLSAYRPRKSLNRLYFTLITGDYLGDLRYKNERFFAAL</sequence>
<dbReference type="EMBL" id="HG792029">
    <property type="protein sequence ID" value="CDM38550.1"/>
    <property type="molecule type" value="Genomic_DNA"/>
</dbReference>
<proteinExistence type="predicted"/>
<accession>W6QQ19</accession>
<gene>
    <name evidence="1" type="ORF">PROQFM164_S15g000014</name>
</gene>
<protein>
    <submittedName>
        <fullName evidence="1">Uncharacterized protein</fullName>
    </submittedName>
</protein>